<feature type="domain" description="Gram-positive cocci surface proteins LPxTG" evidence="8">
    <location>
        <begin position="727"/>
        <end position="763"/>
    </location>
</feature>
<evidence type="ECO:0000256" key="4">
    <source>
        <dbReference type="ARBA" id="ARBA00023088"/>
    </source>
</evidence>
<sequence length="763" mass="77776">MRSTTTGRRRGLLRTLSATAIGAVAGAALLGAAPAMAADGKVIDIYTMNDFHGRLEASAAGTVDGSTPGAASLASAYATLKAENPDNSILISAGDNIGASTFTSYVQQDTPTIDALGLMGVSASAIGNHEFDQGRADLDDRVIPRAEFEYFSSNLLEKGTDDHAYASSYVQDFDGVTVGFIGATTASLPSLVSPAGIASLDIAPVVDSVNAEAARLQDGVDDSADSSVSAEDKNLEADVLVAVIHEGAESATVDLTDANTVFGAIVDGIGGGLDAIVSAHTHQAYASEVTVDGNTLPVVQAGQYGNRLGHIELTIDPETKEVTNSAQNLVDTLVPAQVTNPTTGVVSTVFQPAYAADSTPEGVAVAALVADAVAVAEVQGAVPVGSITADIRRGVQSNGSENRGAESTMGNLVADAQLWATQEDLGTQIAFMNPGGVRNDLLFASSGAGDADGQVSYKEAAAVQLFANTLVTETLTGAQIKTVLEQQWQPGQSRPELHLGISKDLTYTYDPTAEVGSHVTGVFFQGEPMADEETFKIVTNSFLASGGDNFTELANGTGKADSGRVDLTAFTDYIAAFSPVTPDAASRSIGIVDTSVEGAETLSYELSSLDVNNSTVRDDEVQVLIDGVQVATAPIDHTVVDTTDEQGRASVGFSVAELSAGDHELEFALPVTGVSVVSTLTVTEAAGPGTTPTPTPTPEPTDTVIPTTPATTAPAVPGASGGSTGHLAATGVDATPAFAAGAAALLLGLGMTVARLRRRTAAK</sequence>
<keyword evidence="3 5" id="KW-0732">Signal</keyword>
<dbReference type="SUPFAM" id="SSF55816">
    <property type="entry name" value="5'-nucleotidase (syn. UDP-sugar hydrolase), C-terminal domain"/>
    <property type="match status" value="1"/>
</dbReference>
<dbReference type="InterPro" id="IPR019931">
    <property type="entry name" value="LPXTG_anchor"/>
</dbReference>
<proteinExistence type="inferred from homology"/>
<evidence type="ECO:0000256" key="5">
    <source>
        <dbReference type="RuleBase" id="RU362119"/>
    </source>
</evidence>
<accession>A0ABX6GVE0</accession>
<keyword evidence="4" id="KW-0572">Peptidoglycan-anchor</keyword>
<dbReference type="SUPFAM" id="SSF56300">
    <property type="entry name" value="Metallo-dependent phosphatases"/>
    <property type="match status" value="1"/>
</dbReference>
<evidence type="ECO:0000256" key="7">
    <source>
        <dbReference type="SAM" id="Phobius"/>
    </source>
</evidence>
<reference evidence="10" key="1">
    <citation type="submission" date="2019-12" db="EMBL/GenBank/DDBJ databases">
        <title>Complete and draft genome sequences of new strains and members of some known species of the genus Rathayibacter isolated from plants.</title>
        <authorList>
            <person name="Tarlachkov S.V."/>
            <person name="Starodumova I.P."/>
            <person name="Dorofeeva L.V."/>
            <person name="Prisyazhnaya N.V."/>
            <person name="Leyn S."/>
            <person name="Zlamal J."/>
            <person name="Elan M."/>
            <person name="Osterman A.L."/>
            <person name="Nadler S."/>
            <person name="Subbotin S.A."/>
            <person name="Evtushenko L.I."/>
        </authorList>
    </citation>
    <scope>NUCLEOTIDE SEQUENCE [LARGE SCALE GENOMIC DNA]</scope>
    <source>
        <strain evidence="10">VKM Ac-2802</strain>
    </source>
</reference>
<comment type="similarity">
    <text evidence="5">Belongs to the 5'-nucleotidase family.</text>
</comment>
<dbReference type="InterPro" id="IPR008334">
    <property type="entry name" value="5'-Nucleotdase_C"/>
</dbReference>
<feature type="compositionally biased region" description="Low complexity" evidence="6">
    <location>
        <begin position="700"/>
        <end position="718"/>
    </location>
</feature>
<dbReference type="EMBL" id="CP047180">
    <property type="protein sequence ID" value="QHC61486.1"/>
    <property type="molecule type" value="Genomic_DNA"/>
</dbReference>
<dbReference type="Pfam" id="PF02872">
    <property type="entry name" value="5_nucleotid_C"/>
    <property type="match status" value="1"/>
</dbReference>
<organism evidence="9 10">
    <name type="scientific">Rathayibacter festucae</name>
    <dbReference type="NCBI Taxonomy" id="110937"/>
    <lineage>
        <taxon>Bacteria</taxon>
        <taxon>Bacillati</taxon>
        <taxon>Actinomycetota</taxon>
        <taxon>Actinomycetes</taxon>
        <taxon>Micrococcales</taxon>
        <taxon>Microbacteriaceae</taxon>
        <taxon>Rathayibacter</taxon>
    </lineage>
</organism>
<keyword evidence="10" id="KW-1185">Reference proteome</keyword>
<dbReference type="RefSeq" id="WP_159421843.1">
    <property type="nucleotide sequence ID" value="NZ_CP047180.1"/>
</dbReference>
<dbReference type="Gene3D" id="3.60.21.10">
    <property type="match status" value="1"/>
</dbReference>
<dbReference type="PANTHER" id="PTHR11575:SF24">
    <property type="entry name" value="5'-NUCLEOTIDASE"/>
    <property type="match status" value="1"/>
</dbReference>
<gene>
    <name evidence="9" type="ORF">GSU69_01390</name>
</gene>
<keyword evidence="7" id="KW-0812">Transmembrane</keyword>
<dbReference type="PRINTS" id="PR01607">
    <property type="entry name" value="APYRASEFAMLY"/>
</dbReference>
<keyword evidence="2" id="KW-0964">Secreted</keyword>
<evidence type="ECO:0000256" key="2">
    <source>
        <dbReference type="ARBA" id="ARBA00022525"/>
    </source>
</evidence>
<keyword evidence="7" id="KW-0472">Membrane</keyword>
<feature type="transmembrane region" description="Helical" evidence="7">
    <location>
        <begin position="737"/>
        <end position="756"/>
    </location>
</feature>
<evidence type="ECO:0000256" key="3">
    <source>
        <dbReference type="ARBA" id="ARBA00022729"/>
    </source>
</evidence>
<evidence type="ECO:0000256" key="1">
    <source>
        <dbReference type="ARBA" id="ARBA00022512"/>
    </source>
</evidence>
<dbReference type="InterPro" id="IPR006179">
    <property type="entry name" value="5_nucleotidase/apyrase"/>
</dbReference>
<evidence type="ECO:0000313" key="9">
    <source>
        <dbReference type="EMBL" id="QHC61486.1"/>
    </source>
</evidence>
<evidence type="ECO:0000256" key="6">
    <source>
        <dbReference type="SAM" id="MobiDB-lite"/>
    </source>
</evidence>
<evidence type="ECO:0000259" key="8">
    <source>
        <dbReference type="PROSITE" id="PS50847"/>
    </source>
</evidence>
<dbReference type="InterPro" id="IPR029052">
    <property type="entry name" value="Metallo-depent_PP-like"/>
</dbReference>
<dbReference type="InterPro" id="IPR006311">
    <property type="entry name" value="TAT_signal"/>
</dbReference>
<feature type="signal peptide" evidence="5">
    <location>
        <begin position="1"/>
        <end position="37"/>
    </location>
</feature>
<dbReference type="Proteomes" id="UP000464597">
    <property type="component" value="Chromosome"/>
</dbReference>
<evidence type="ECO:0000313" key="10">
    <source>
        <dbReference type="Proteomes" id="UP000464597"/>
    </source>
</evidence>
<feature type="region of interest" description="Disordered" evidence="6">
    <location>
        <begin position="684"/>
        <end position="723"/>
    </location>
</feature>
<dbReference type="PROSITE" id="PS51318">
    <property type="entry name" value="TAT"/>
    <property type="match status" value="1"/>
</dbReference>
<dbReference type="PROSITE" id="PS50847">
    <property type="entry name" value="GRAM_POS_ANCHORING"/>
    <property type="match status" value="1"/>
</dbReference>
<keyword evidence="7" id="KW-1133">Transmembrane helix</keyword>
<dbReference type="PANTHER" id="PTHR11575">
    <property type="entry name" value="5'-NUCLEOTIDASE-RELATED"/>
    <property type="match status" value="1"/>
</dbReference>
<dbReference type="Gene3D" id="3.90.780.10">
    <property type="entry name" value="5'-Nucleotidase, C-terminal domain"/>
    <property type="match status" value="1"/>
</dbReference>
<name>A0ABX6GVE0_9MICO</name>
<keyword evidence="1" id="KW-0134">Cell wall</keyword>
<keyword evidence="5" id="KW-0378">Hydrolase</keyword>
<protein>
    <submittedName>
        <fullName evidence="9">Bifunctional metallophosphatase/5'-nucleotidase</fullName>
    </submittedName>
</protein>
<keyword evidence="5" id="KW-0547">Nucleotide-binding</keyword>
<dbReference type="InterPro" id="IPR036907">
    <property type="entry name" value="5'-Nucleotdase_C_sf"/>
</dbReference>
<feature type="chain" id="PRO_5045010373" evidence="5">
    <location>
        <begin position="38"/>
        <end position="763"/>
    </location>
</feature>